<feature type="region of interest" description="Disordered" evidence="1">
    <location>
        <begin position="136"/>
        <end position="164"/>
    </location>
</feature>
<evidence type="ECO:0000313" key="2">
    <source>
        <dbReference type="EMBL" id="KUF16014.1"/>
    </source>
</evidence>
<feature type="region of interest" description="Disordered" evidence="1">
    <location>
        <begin position="23"/>
        <end position="42"/>
    </location>
</feature>
<dbReference type="EMBL" id="LOCL01000039">
    <property type="protein sequence ID" value="KUF16014.1"/>
    <property type="molecule type" value="Genomic_DNA"/>
</dbReference>
<dbReference type="STRING" id="1765722.AT728_16700"/>
<dbReference type="OrthoDB" id="4313977at2"/>
<evidence type="ECO:0000256" key="1">
    <source>
        <dbReference type="SAM" id="MobiDB-lite"/>
    </source>
</evidence>
<dbReference type="Proteomes" id="UP000054804">
    <property type="component" value="Unassembled WGS sequence"/>
</dbReference>
<gene>
    <name evidence="2" type="ORF">AT728_16700</name>
</gene>
<organism evidence="2 3">
    <name type="scientific">Streptomyces silvensis</name>
    <dbReference type="NCBI Taxonomy" id="1765722"/>
    <lineage>
        <taxon>Bacteria</taxon>
        <taxon>Bacillati</taxon>
        <taxon>Actinomycetota</taxon>
        <taxon>Actinomycetes</taxon>
        <taxon>Kitasatosporales</taxon>
        <taxon>Streptomycetaceae</taxon>
        <taxon>Streptomyces</taxon>
    </lineage>
</organism>
<protein>
    <submittedName>
        <fullName evidence="2">Uncharacterized protein</fullName>
    </submittedName>
</protein>
<sequence length="164" mass="17072">MAWEEWEQLKAAAIARESSRMQLNQVPPEPGGDGGTLVSNKPAWSRAGHDVGSFREPLAGALRALSDGQGGLGADSGCRTAAAQKDVYDSWERYVERLGKRCGRLAGILEKAGSDQYRTDESIMTAIGNLKVAYADTPALGGDGHGPGGQGPGAQNPGGHGKGR</sequence>
<reference evidence="2 3" key="1">
    <citation type="submission" date="2015-12" db="EMBL/GenBank/DDBJ databases">
        <title>Draft genome sequence of Streptomyces silvensis ATCC 53525, a producer of novel hormone antagonists.</title>
        <authorList>
            <person name="Johnston C.W."/>
            <person name="Li Y."/>
            <person name="Magarvey N.A."/>
        </authorList>
    </citation>
    <scope>NUCLEOTIDE SEQUENCE [LARGE SCALE GENOMIC DNA]</scope>
    <source>
        <strain evidence="2 3">ATCC 53525</strain>
    </source>
</reference>
<name>A0A0W7WZN8_9ACTN</name>
<comment type="caution">
    <text evidence="2">The sequence shown here is derived from an EMBL/GenBank/DDBJ whole genome shotgun (WGS) entry which is preliminary data.</text>
</comment>
<dbReference type="RefSeq" id="WP_058849504.1">
    <property type="nucleotide sequence ID" value="NZ_LOCL01000039.1"/>
</dbReference>
<keyword evidence="3" id="KW-1185">Reference proteome</keyword>
<evidence type="ECO:0000313" key="3">
    <source>
        <dbReference type="Proteomes" id="UP000054804"/>
    </source>
</evidence>
<proteinExistence type="predicted"/>
<accession>A0A0W7WZN8</accession>
<feature type="compositionally biased region" description="Gly residues" evidence="1">
    <location>
        <begin position="141"/>
        <end position="164"/>
    </location>
</feature>
<dbReference type="AlphaFoldDB" id="A0A0W7WZN8"/>